<dbReference type="SMART" id="SM00060">
    <property type="entry name" value="FN3"/>
    <property type="match status" value="2"/>
</dbReference>
<dbReference type="PANTHER" id="PTHR14131:SF5">
    <property type="entry name" value="ANOSMIN-1"/>
    <property type="match status" value="1"/>
</dbReference>
<accession>A0A9N9TL13</accession>
<dbReference type="OrthoDB" id="9985779at2759"/>
<dbReference type="CDD" id="cd00199">
    <property type="entry name" value="WAP"/>
    <property type="match status" value="1"/>
</dbReference>
<proteinExistence type="predicted"/>
<dbReference type="EMBL" id="OU900096">
    <property type="protein sequence ID" value="CAG9860195.1"/>
    <property type="molecule type" value="Genomic_DNA"/>
</dbReference>
<dbReference type="InterPro" id="IPR008197">
    <property type="entry name" value="WAP_dom"/>
</dbReference>
<evidence type="ECO:0000259" key="2">
    <source>
        <dbReference type="PROSITE" id="PS51390"/>
    </source>
</evidence>
<dbReference type="Gene3D" id="4.10.75.10">
    <property type="entry name" value="Elafin-like"/>
    <property type="match status" value="1"/>
</dbReference>
<dbReference type="GO" id="GO:0030414">
    <property type="term" value="F:peptidase inhibitor activity"/>
    <property type="evidence" value="ECO:0007669"/>
    <property type="project" value="InterPro"/>
</dbReference>
<dbReference type="Pfam" id="PF00041">
    <property type="entry name" value="fn3"/>
    <property type="match status" value="1"/>
</dbReference>
<dbReference type="Proteomes" id="UP001153712">
    <property type="component" value="Chromosome 3"/>
</dbReference>
<name>A0A9N9TL13_PHYSR</name>
<dbReference type="SMART" id="SM00217">
    <property type="entry name" value="WAP"/>
    <property type="match status" value="1"/>
</dbReference>
<reference evidence="3" key="1">
    <citation type="submission" date="2022-01" db="EMBL/GenBank/DDBJ databases">
        <authorList>
            <person name="King R."/>
        </authorList>
    </citation>
    <scope>NUCLEOTIDE SEQUENCE</scope>
</reference>
<dbReference type="Pfam" id="PF00095">
    <property type="entry name" value="WAP"/>
    <property type="match status" value="1"/>
</dbReference>
<organism evidence="3 4">
    <name type="scientific">Phyllotreta striolata</name>
    <name type="common">Striped flea beetle</name>
    <name type="synonym">Crioceris striolata</name>
    <dbReference type="NCBI Taxonomy" id="444603"/>
    <lineage>
        <taxon>Eukaryota</taxon>
        <taxon>Metazoa</taxon>
        <taxon>Ecdysozoa</taxon>
        <taxon>Arthropoda</taxon>
        <taxon>Hexapoda</taxon>
        <taxon>Insecta</taxon>
        <taxon>Pterygota</taxon>
        <taxon>Neoptera</taxon>
        <taxon>Endopterygota</taxon>
        <taxon>Coleoptera</taxon>
        <taxon>Polyphaga</taxon>
        <taxon>Cucujiformia</taxon>
        <taxon>Chrysomeloidea</taxon>
        <taxon>Chrysomelidae</taxon>
        <taxon>Galerucinae</taxon>
        <taxon>Alticini</taxon>
        <taxon>Phyllotreta</taxon>
    </lineage>
</organism>
<dbReference type="InterPro" id="IPR042447">
    <property type="entry name" value="Anosmin-1"/>
</dbReference>
<sequence length="473" mass="53740">MSLSVSAGVRRIAVSLGALVVAASVLQGTFGKLRSWYGRQEPLVVARCEIRCWNEDERNLCVKNCLQQGLEKPGSCPTKDISPFTQVCIQSCEKDSQCSGVLKCCQHSCGVTCQTPVNLDFVIGLPNTPREPRVVEGRRKRTVHIEWSSLDEAYTNPAEAKLLYLIEERHHLGKYFNSNLLTDWSACSKSLKKNRLLKHLVKPGRWYQFRVAAINENGTRGYSESSLPFRITASPKPPKAPQNVTVGPLIKFNGTLHALLKWSPPESDLPIQKYKVFWSRRLHGAKALDSVLVHQQILPKDATEFLLQDLQPKSQYFLQVQGFLQYGKERLKGEKSGLVLNTTDFISENDNTLTMNQWNSNKINGLRLLKLMYNRGSLKARLVWKPSTPLSKYTVTCWSNPCDGKMNAFKHFKFVAVTKSAHFDLVDLQFNYRYKVSVKKLIPNGRKATENTFVTFSTPKCSNFKRNYRKLKC</sequence>
<feature type="domain" description="Fibronectin type-III" evidence="1">
    <location>
        <begin position="128"/>
        <end position="235"/>
    </location>
</feature>
<dbReference type="GO" id="GO:0030182">
    <property type="term" value="P:neuron differentiation"/>
    <property type="evidence" value="ECO:0007669"/>
    <property type="project" value="TreeGrafter"/>
</dbReference>
<keyword evidence="4" id="KW-1185">Reference proteome</keyword>
<dbReference type="InterPro" id="IPR036116">
    <property type="entry name" value="FN3_sf"/>
</dbReference>
<dbReference type="InterPro" id="IPR036645">
    <property type="entry name" value="Elafin-like_sf"/>
</dbReference>
<gene>
    <name evidence="3" type="ORF">PHYEVI_LOCUS6551</name>
</gene>
<dbReference type="InterPro" id="IPR013783">
    <property type="entry name" value="Ig-like_fold"/>
</dbReference>
<dbReference type="AlphaFoldDB" id="A0A9N9TL13"/>
<dbReference type="InterPro" id="IPR003961">
    <property type="entry name" value="FN3_dom"/>
</dbReference>
<dbReference type="FunFam" id="4.10.75.10:FF:000001">
    <property type="entry name" value="Anosmin 1"/>
    <property type="match status" value="1"/>
</dbReference>
<dbReference type="SUPFAM" id="SSF49265">
    <property type="entry name" value="Fibronectin type III"/>
    <property type="match status" value="1"/>
</dbReference>
<evidence type="ECO:0000313" key="4">
    <source>
        <dbReference type="Proteomes" id="UP001153712"/>
    </source>
</evidence>
<dbReference type="GO" id="GO:0009986">
    <property type="term" value="C:cell surface"/>
    <property type="evidence" value="ECO:0007669"/>
    <property type="project" value="TreeGrafter"/>
</dbReference>
<feature type="domain" description="WAP" evidence="2">
    <location>
        <begin position="69"/>
        <end position="117"/>
    </location>
</feature>
<evidence type="ECO:0000313" key="3">
    <source>
        <dbReference type="EMBL" id="CAG9860195.1"/>
    </source>
</evidence>
<dbReference type="CDD" id="cd00063">
    <property type="entry name" value="FN3"/>
    <property type="match status" value="2"/>
</dbReference>
<evidence type="ECO:0000259" key="1">
    <source>
        <dbReference type="PROSITE" id="PS50853"/>
    </source>
</evidence>
<protein>
    <recommendedName>
        <fullName evidence="5">Anosmin-1</fullName>
    </recommendedName>
</protein>
<dbReference type="SUPFAM" id="SSF57256">
    <property type="entry name" value="Elafin-like"/>
    <property type="match status" value="1"/>
</dbReference>
<dbReference type="GO" id="GO:0005576">
    <property type="term" value="C:extracellular region"/>
    <property type="evidence" value="ECO:0007669"/>
    <property type="project" value="InterPro"/>
</dbReference>
<dbReference type="PROSITE" id="PS51390">
    <property type="entry name" value="WAP"/>
    <property type="match status" value="1"/>
</dbReference>
<dbReference type="PRINTS" id="PR00003">
    <property type="entry name" value="4DISULPHCORE"/>
</dbReference>
<evidence type="ECO:0008006" key="5">
    <source>
        <dbReference type="Google" id="ProtNLM"/>
    </source>
</evidence>
<dbReference type="PANTHER" id="PTHR14131">
    <property type="entry name" value="ANOSMIN"/>
    <property type="match status" value="1"/>
</dbReference>
<feature type="domain" description="Fibronectin type-III" evidence="1">
    <location>
        <begin position="240"/>
        <end position="346"/>
    </location>
</feature>
<dbReference type="PROSITE" id="PS50853">
    <property type="entry name" value="FN3"/>
    <property type="match status" value="2"/>
</dbReference>
<dbReference type="Gene3D" id="2.60.40.10">
    <property type="entry name" value="Immunoglobulins"/>
    <property type="match status" value="2"/>
</dbReference>